<keyword evidence="3" id="KW-1003">Cell membrane</keyword>
<keyword evidence="5 9" id="KW-0812">Transmembrane</keyword>
<protein>
    <submittedName>
        <fullName evidence="10">YeeE/YedE family protein</fullName>
    </submittedName>
</protein>
<evidence type="ECO:0000256" key="8">
    <source>
        <dbReference type="ARBA" id="ARBA00035655"/>
    </source>
</evidence>
<dbReference type="GO" id="GO:0005886">
    <property type="term" value="C:plasma membrane"/>
    <property type="evidence" value="ECO:0007669"/>
    <property type="project" value="UniProtKB-SubCell"/>
</dbReference>
<feature type="transmembrane region" description="Helical" evidence="9">
    <location>
        <begin position="119"/>
        <end position="139"/>
    </location>
</feature>
<comment type="similarity">
    <text evidence="8">Belongs to the TsuA/YedE (TC 9.B.102) family.</text>
</comment>
<dbReference type="EMBL" id="CP010777">
    <property type="protein sequence ID" value="AKQ45533.1"/>
    <property type="molecule type" value="Genomic_DNA"/>
</dbReference>
<comment type="subcellular location">
    <subcellularLocation>
        <location evidence="1">Cell inner membrane</location>
        <topology evidence="1">Multi-pass membrane protein</topology>
    </subcellularLocation>
</comment>
<dbReference type="AlphaFoldDB" id="A0A0H4VJJ9"/>
<evidence type="ECO:0000256" key="4">
    <source>
        <dbReference type="ARBA" id="ARBA00022519"/>
    </source>
</evidence>
<dbReference type="Pfam" id="PF04143">
    <property type="entry name" value="Sulf_transp"/>
    <property type="match status" value="1"/>
</dbReference>
<evidence type="ECO:0000256" key="3">
    <source>
        <dbReference type="ARBA" id="ARBA00022475"/>
    </source>
</evidence>
<dbReference type="PATRIC" id="fig|1379910.4.peg.1653"/>
<keyword evidence="7 9" id="KW-0472">Membrane</keyword>
<dbReference type="Proteomes" id="UP000036458">
    <property type="component" value="Chromosome"/>
</dbReference>
<reference evidence="10 11" key="1">
    <citation type="submission" date="2015-01" db="EMBL/GenBank/DDBJ databases">
        <title>Rufibacter sp./DG31D/ whole genome sequencing.</title>
        <authorList>
            <person name="Kim M.K."/>
            <person name="Srinivasan S."/>
            <person name="Lee J.-J."/>
        </authorList>
    </citation>
    <scope>NUCLEOTIDE SEQUENCE [LARGE SCALE GENOMIC DNA]</scope>
    <source>
        <strain evidence="10 11">DG31D</strain>
    </source>
</reference>
<evidence type="ECO:0000256" key="2">
    <source>
        <dbReference type="ARBA" id="ARBA00022448"/>
    </source>
</evidence>
<dbReference type="KEGG" id="ruf:TH63_07555"/>
<dbReference type="STRING" id="1379910.TH63_07555"/>
<evidence type="ECO:0000256" key="6">
    <source>
        <dbReference type="ARBA" id="ARBA00022989"/>
    </source>
</evidence>
<keyword evidence="11" id="KW-1185">Reference proteome</keyword>
<name>A0A0H4VJJ9_9BACT</name>
<feature type="transmembrane region" description="Helical" evidence="9">
    <location>
        <begin position="62"/>
        <end position="82"/>
    </location>
</feature>
<sequence>MLELLRQPWPWYTSGAVIAFVMVLLLFFGKSFGFSSNLRTICSACGAGKHVKFFDFNWKSQIWNLLFLVGAIIGGFISAEFLSNGEAVQVSQATVQDLQQLGISKPEGIQPAEIFSLEALFTVRGFLVLLLGGFMIGFGSRYAGGCTSGHAISGLSNLQWPSLVAVVGFFIGGLITTFILLPLIF</sequence>
<keyword evidence="2" id="KW-0813">Transport</keyword>
<evidence type="ECO:0000313" key="11">
    <source>
        <dbReference type="Proteomes" id="UP000036458"/>
    </source>
</evidence>
<dbReference type="PANTHER" id="PTHR30574">
    <property type="entry name" value="INNER MEMBRANE PROTEIN YEDE"/>
    <property type="match status" value="1"/>
</dbReference>
<keyword evidence="6 9" id="KW-1133">Transmembrane helix</keyword>
<dbReference type="OrthoDB" id="9814020at2"/>
<dbReference type="PANTHER" id="PTHR30574:SF1">
    <property type="entry name" value="SULPHUR TRANSPORT DOMAIN-CONTAINING PROTEIN"/>
    <property type="match status" value="1"/>
</dbReference>
<evidence type="ECO:0000256" key="5">
    <source>
        <dbReference type="ARBA" id="ARBA00022692"/>
    </source>
</evidence>
<dbReference type="RefSeq" id="WP_048920413.1">
    <property type="nucleotide sequence ID" value="NZ_CP010777.1"/>
</dbReference>
<feature type="transmembrane region" description="Helical" evidence="9">
    <location>
        <begin position="160"/>
        <end position="184"/>
    </location>
</feature>
<evidence type="ECO:0000256" key="1">
    <source>
        <dbReference type="ARBA" id="ARBA00004429"/>
    </source>
</evidence>
<keyword evidence="4" id="KW-0997">Cell inner membrane</keyword>
<evidence type="ECO:0000313" key="10">
    <source>
        <dbReference type="EMBL" id="AKQ45533.1"/>
    </source>
</evidence>
<feature type="transmembrane region" description="Helical" evidence="9">
    <location>
        <begin position="12"/>
        <end position="29"/>
    </location>
</feature>
<proteinExistence type="inferred from homology"/>
<evidence type="ECO:0000256" key="9">
    <source>
        <dbReference type="SAM" id="Phobius"/>
    </source>
</evidence>
<accession>A0A0H4VJJ9</accession>
<evidence type="ECO:0000256" key="7">
    <source>
        <dbReference type="ARBA" id="ARBA00023136"/>
    </source>
</evidence>
<gene>
    <name evidence="10" type="ORF">TH63_07555</name>
</gene>
<organism evidence="10 11">
    <name type="scientific">Rufibacter radiotolerans</name>
    <dbReference type="NCBI Taxonomy" id="1379910"/>
    <lineage>
        <taxon>Bacteria</taxon>
        <taxon>Pseudomonadati</taxon>
        <taxon>Bacteroidota</taxon>
        <taxon>Cytophagia</taxon>
        <taxon>Cytophagales</taxon>
        <taxon>Hymenobacteraceae</taxon>
        <taxon>Rufibacter</taxon>
    </lineage>
</organism>
<dbReference type="InterPro" id="IPR007272">
    <property type="entry name" value="Sulf_transp_TsuA/YedE"/>
</dbReference>